<accession>A0ABR9D1S3</accession>
<feature type="region of interest" description="Disordered" evidence="5">
    <location>
        <begin position="161"/>
        <end position="184"/>
    </location>
</feature>
<comment type="caution">
    <text evidence="6">The sequence shown here is derived from an EMBL/GenBank/DDBJ whole genome shotgun (WGS) entry which is preliminary data.</text>
</comment>
<dbReference type="Gene3D" id="2.50.20.10">
    <property type="entry name" value="Lipoprotein localisation LolA/LolB/LppX"/>
    <property type="match status" value="1"/>
</dbReference>
<evidence type="ECO:0000256" key="3">
    <source>
        <dbReference type="ARBA" id="ARBA00022729"/>
    </source>
</evidence>
<evidence type="ECO:0000256" key="1">
    <source>
        <dbReference type="ARBA" id="ARBA00011245"/>
    </source>
</evidence>
<dbReference type="Proteomes" id="UP000652176">
    <property type="component" value="Unassembled WGS sequence"/>
</dbReference>
<evidence type="ECO:0000313" key="7">
    <source>
        <dbReference type="Proteomes" id="UP000652176"/>
    </source>
</evidence>
<evidence type="ECO:0000256" key="2">
    <source>
        <dbReference type="ARBA" id="ARBA00022448"/>
    </source>
</evidence>
<sequence length="210" mass="23467">MNVKLGGYLLLALLPTLGWADEALLTELLARIRQTGQTQFKYEETRVLELAASPWHGQGYMLSGADGSLVKLQLQPARVIMAITEQRMYYWDPEQNQRHSAALGAAGPAGDQIAVFRSILQGHTEELQLNYAIAAEKQGPQWTLRLTPKPELSGDDLASIEISGDDKDEQRRILIKQPDGESTEYRMQKATEAQQQEYSIQRLLLEASGE</sequence>
<reference evidence="6 7" key="1">
    <citation type="submission" date="2020-09" db="EMBL/GenBank/DDBJ databases">
        <title>Methylomonas albis sp. nov. and Methylomonas fluvii sp. nov.: Two cold-adapted methanotrophs from the River Elbe and an amended description of Methylovulum psychrotolerans strain Eb1.</title>
        <authorList>
            <person name="Bussmann I.K."/>
            <person name="Klings K.-W."/>
            <person name="Warnstedt J."/>
            <person name="Hoppert M."/>
            <person name="Saborowski A."/>
            <person name="Horn F."/>
            <person name="Liebner S."/>
        </authorList>
    </citation>
    <scope>NUCLEOTIDE SEQUENCE [LARGE SCALE GENOMIC DNA]</scope>
    <source>
        <strain evidence="6 7">EbA</strain>
    </source>
</reference>
<organism evidence="6 7">
    <name type="scientific">Methylomonas albis</name>
    <dbReference type="NCBI Taxonomy" id="1854563"/>
    <lineage>
        <taxon>Bacteria</taxon>
        <taxon>Pseudomonadati</taxon>
        <taxon>Pseudomonadota</taxon>
        <taxon>Gammaproteobacteria</taxon>
        <taxon>Methylococcales</taxon>
        <taxon>Methylococcaceae</taxon>
        <taxon>Methylomonas</taxon>
    </lineage>
</organism>
<dbReference type="InterPro" id="IPR029046">
    <property type="entry name" value="LolA/LolB/LppX"/>
</dbReference>
<evidence type="ECO:0000256" key="4">
    <source>
        <dbReference type="ARBA" id="ARBA00022927"/>
    </source>
</evidence>
<comment type="subunit">
    <text evidence="1">Monomer.</text>
</comment>
<gene>
    <name evidence="6" type="ORF">IE877_08135</name>
</gene>
<dbReference type="EMBL" id="JACXSS010000001">
    <property type="protein sequence ID" value="MBD9355852.1"/>
    <property type="molecule type" value="Genomic_DNA"/>
</dbReference>
<keyword evidence="2" id="KW-0813">Transport</keyword>
<keyword evidence="7" id="KW-1185">Reference proteome</keyword>
<proteinExistence type="predicted"/>
<dbReference type="RefSeq" id="WP_192374188.1">
    <property type="nucleotide sequence ID" value="NZ_CAJHIV010000001.1"/>
</dbReference>
<keyword evidence="4" id="KW-0653">Protein transport</keyword>
<dbReference type="SUPFAM" id="SSF89392">
    <property type="entry name" value="Prokaryotic lipoproteins and lipoprotein localization factors"/>
    <property type="match status" value="1"/>
</dbReference>
<dbReference type="CDD" id="cd16325">
    <property type="entry name" value="LolA"/>
    <property type="match status" value="1"/>
</dbReference>
<keyword evidence="6" id="KW-0449">Lipoprotein</keyword>
<keyword evidence="3" id="KW-0732">Signal</keyword>
<evidence type="ECO:0000313" key="6">
    <source>
        <dbReference type="EMBL" id="MBD9355852.1"/>
    </source>
</evidence>
<evidence type="ECO:0000256" key="5">
    <source>
        <dbReference type="SAM" id="MobiDB-lite"/>
    </source>
</evidence>
<dbReference type="InterPro" id="IPR004564">
    <property type="entry name" value="OM_lipoprot_carrier_LolA-like"/>
</dbReference>
<name>A0ABR9D1S3_9GAMM</name>
<protein>
    <submittedName>
        <fullName evidence="6">Outer membrane lipoprotein carrier protein LolA</fullName>
    </submittedName>
</protein>